<dbReference type="PROSITE" id="PS51257">
    <property type="entry name" value="PROKAR_LIPOPROTEIN"/>
    <property type="match status" value="1"/>
</dbReference>
<evidence type="ECO:0000313" key="2">
    <source>
        <dbReference type="EMBL" id="MCM0621856.1"/>
    </source>
</evidence>
<dbReference type="Proteomes" id="UP001139485">
    <property type="component" value="Unassembled WGS sequence"/>
</dbReference>
<name>A0A9X2D9X6_9ACTN</name>
<feature type="chain" id="PRO_5040722601" evidence="1">
    <location>
        <begin position="29"/>
        <end position="142"/>
    </location>
</feature>
<protein>
    <submittedName>
        <fullName evidence="2">Uncharacterized protein</fullName>
    </submittedName>
</protein>
<gene>
    <name evidence="2" type="ORF">M8330_16315</name>
</gene>
<dbReference type="EMBL" id="JAMOIL010000023">
    <property type="protein sequence ID" value="MCM0621856.1"/>
    <property type="molecule type" value="Genomic_DNA"/>
</dbReference>
<reference evidence="2" key="1">
    <citation type="submission" date="2022-05" db="EMBL/GenBank/DDBJ databases">
        <authorList>
            <person name="Tuo L."/>
        </authorList>
    </citation>
    <scope>NUCLEOTIDE SEQUENCE</scope>
    <source>
        <strain evidence="2">BSK12Z-4</strain>
    </source>
</reference>
<comment type="caution">
    <text evidence="2">The sequence shown here is derived from an EMBL/GenBank/DDBJ whole genome shotgun (WGS) entry which is preliminary data.</text>
</comment>
<sequence>MKKLIVGLLTALLMSAGLVATTSTTATAACPYTECGNVKVNAKGAAAKRANVAKILVRVVQGRRVARRAKGTITITLVNNAGKTKSKTIAFKGTRKRFAVNIPRLRKGNWAYTVTFTPNANNFFKGDSTSGTTFVKGKRARG</sequence>
<dbReference type="RefSeq" id="WP_250828183.1">
    <property type="nucleotide sequence ID" value="NZ_JAMOIL010000023.1"/>
</dbReference>
<evidence type="ECO:0000313" key="3">
    <source>
        <dbReference type="Proteomes" id="UP001139485"/>
    </source>
</evidence>
<organism evidence="2 3">
    <name type="scientific">Nocardioides bruguierae</name>
    <dbReference type="NCBI Taxonomy" id="2945102"/>
    <lineage>
        <taxon>Bacteria</taxon>
        <taxon>Bacillati</taxon>
        <taxon>Actinomycetota</taxon>
        <taxon>Actinomycetes</taxon>
        <taxon>Propionibacteriales</taxon>
        <taxon>Nocardioidaceae</taxon>
        <taxon>Nocardioides</taxon>
    </lineage>
</organism>
<accession>A0A9X2D9X6</accession>
<keyword evidence="3" id="KW-1185">Reference proteome</keyword>
<keyword evidence="1" id="KW-0732">Signal</keyword>
<proteinExistence type="predicted"/>
<dbReference type="AlphaFoldDB" id="A0A9X2D9X6"/>
<evidence type="ECO:0000256" key="1">
    <source>
        <dbReference type="SAM" id="SignalP"/>
    </source>
</evidence>
<feature type="signal peptide" evidence="1">
    <location>
        <begin position="1"/>
        <end position="28"/>
    </location>
</feature>